<sequence length="250" mass="27801">MSYNNYLDADAAWNYPVSAFGGIVAFNIEVDEDLAKEIREFRSPTDGETRMFYEIVVAPKYSKKGLEILRGKSKTLRILEASKNKKGKLSLRQVGGGWLAQDSDDLTPEDIGFNLVSKKTPQENELSVAKFAWLCVKHVKSNAIVIAKGKCMLGMGSGQPNRLESLRIALRKAGDEGKGAALASDAFFPFAWKDAVEEACESGIGVSIRHWRRRDGSGQVIVGEVQHFDFAKVSDFRRTYEIQILTLFTL</sequence>
<evidence type="ECO:0000313" key="2">
    <source>
        <dbReference type="Proteomes" id="UP000823749"/>
    </source>
</evidence>
<proteinExistence type="predicted"/>
<dbReference type="PANTHER" id="PTHR11692">
    <property type="entry name" value="BIFUNCTIONAL PURINE BIOSYNTHESIS PROTEIN PURH"/>
    <property type="match status" value="1"/>
</dbReference>
<organism evidence="1 2">
    <name type="scientific">Rhododendron griersonianum</name>
    <dbReference type="NCBI Taxonomy" id="479676"/>
    <lineage>
        <taxon>Eukaryota</taxon>
        <taxon>Viridiplantae</taxon>
        <taxon>Streptophyta</taxon>
        <taxon>Embryophyta</taxon>
        <taxon>Tracheophyta</taxon>
        <taxon>Spermatophyta</taxon>
        <taxon>Magnoliopsida</taxon>
        <taxon>eudicotyledons</taxon>
        <taxon>Gunneridae</taxon>
        <taxon>Pentapetalae</taxon>
        <taxon>asterids</taxon>
        <taxon>Ericales</taxon>
        <taxon>Ericaceae</taxon>
        <taxon>Ericoideae</taxon>
        <taxon>Rhodoreae</taxon>
        <taxon>Rhododendron</taxon>
    </lineage>
</organism>
<evidence type="ECO:0000313" key="1">
    <source>
        <dbReference type="EMBL" id="KAG5564254.1"/>
    </source>
</evidence>
<dbReference type="GO" id="GO:0004643">
    <property type="term" value="F:phosphoribosylaminoimidazolecarboxamide formyltransferase activity"/>
    <property type="evidence" value="ECO:0007669"/>
    <property type="project" value="InterPro"/>
</dbReference>
<dbReference type="GO" id="GO:0006189">
    <property type="term" value="P:'de novo' IMP biosynthetic process"/>
    <property type="evidence" value="ECO:0007669"/>
    <property type="project" value="TreeGrafter"/>
</dbReference>
<dbReference type="SMART" id="SM00798">
    <property type="entry name" value="AICARFT_IMPCHas"/>
    <property type="match status" value="1"/>
</dbReference>
<protein>
    <submittedName>
        <fullName evidence="1">Uncharacterized protein</fullName>
    </submittedName>
</protein>
<name>A0AAV6LIT7_9ERIC</name>
<dbReference type="GO" id="GO:0005829">
    <property type="term" value="C:cytosol"/>
    <property type="evidence" value="ECO:0007669"/>
    <property type="project" value="TreeGrafter"/>
</dbReference>
<dbReference type="SUPFAM" id="SSF53927">
    <property type="entry name" value="Cytidine deaminase-like"/>
    <property type="match status" value="1"/>
</dbReference>
<dbReference type="InterPro" id="IPR024051">
    <property type="entry name" value="AICAR_Tfase_dup_dom_sf"/>
</dbReference>
<dbReference type="Proteomes" id="UP000823749">
    <property type="component" value="Chromosome 1"/>
</dbReference>
<accession>A0AAV6LIT7</accession>
<comment type="caution">
    <text evidence="1">The sequence shown here is derived from an EMBL/GenBank/DDBJ whole genome shotgun (WGS) entry which is preliminary data.</text>
</comment>
<dbReference type="AlphaFoldDB" id="A0AAV6LIT7"/>
<gene>
    <name evidence="1" type="ORF">RHGRI_000452</name>
</gene>
<dbReference type="InterPro" id="IPR002695">
    <property type="entry name" value="PurH-like"/>
</dbReference>
<keyword evidence="2" id="KW-1185">Reference proteome</keyword>
<dbReference type="EMBL" id="JACTNZ010000001">
    <property type="protein sequence ID" value="KAG5564254.1"/>
    <property type="molecule type" value="Genomic_DNA"/>
</dbReference>
<reference evidence="1" key="1">
    <citation type="submission" date="2020-08" db="EMBL/GenBank/DDBJ databases">
        <title>Plant Genome Project.</title>
        <authorList>
            <person name="Zhang R.-G."/>
        </authorList>
    </citation>
    <scope>NUCLEOTIDE SEQUENCE</scope>
    <source>
        <strain evidence="1">WSP0</strain>
        <tissue evidence="1">Leaf</tissue>
    </source>
</reference>
<dbReference type="PANTHER" id="PTHR11692:SF0">
    <property type="entry name" value="BIFUNCTIONAL PURINE BIOSYNTHESIS PROTEIN ATIC"/>
    <property type="match status" value="1"/>
</dbReference>
<dbReference type="GO" id="GO:0003937">
    <property type="term" value="F:IMP cyclohydrolase activity"/>
    <property type="evidence" value="ECO:0007669"/>
    <property type="project" value="InterPro"/>
</dbReference>
<dbReference type="Pfam" id="PF01808">
    <property type="entry name" value="AICARFT_IMPCHas"/>
    <property type="match status" value="1"/>
</dbReference>
<dbReference type="InterPro" id="IPR016193">
    <property type="entry name" value="Cytidine_deaminase-like"/>
</dbReference>
<dbReference type="Gene3D" id="3.40.140.20">
    <property type="match status" value="2"/>
</dbReference>